<keyword evidence="1" id="KW-1133">Transmembrane helix</keyword>
<dbReference type="EMBL" id="JAFJMO010000001">
    <property type="protein sequence ID" value="KAJ8287842.1"/>
    <property type="molecule type" value="Genomic_DNA"/>
</dbReference>
<evidence type="ECO:0000313" key="3">
    <source>
        <dbReference type="EMBL" id="KAJ8287842.1"/>
    </source>
</evidence>
<keyword evidence="1" id="KW-0472">Membrane</keyword>
<proteinExistence type="predicted"/>
<reference evidence="3" key="1">
    <citation type="journal article" date="2023" name="Science">
        <title>Genome structures resolve the early diversification of teleost fishes.</title>
        <authorList>
            <person name="Parey E."/>
            <person name="Louis A."/>
            <person name="Montfort J."/>
            <person name="Bouchez O."/>
            <person name="Roques C."/>
            <person name="Iampietro C."/>
            <person name="Lluch J."/>
            <person name="Castinel A."/>
            <person name="Donnadieu C."/>
            <person name="Desvignes T."/>
            <person name="Floi Bucao C."/>
            <person name="Jouanno E."/>
            <person name="Wen M."/>
            <person name="Mejri S."/>
            <person name="Dirks R."/>
            <person name="Jansen H."/>
            <person name="Henkel C."/>
            <person name="Chen W.J."/>
            <person name="Zahm M."/>
            <person name="Cabau C."/>
            <person name="Klopp C."/>
            <person name="Thompson A.W."/>
            <person name="Robinson-Rechavi M."/>
            <person name="Braasch I."/>
            <person name="Lecointre G."/>
            <person name="Bobe J."/>
            <person name="Postlethwait J.H."/>
            <person name="Berthelot C."/>
            <person name="Roest Crollius H."/>
            <person name="Guiguen Y."/>
        </authorList>
    </citation>
    <scope>NUCLEOTIDE SEQUENCE</scope>
    <source>
        <strain evidence="3">Concon-B</strain>
    </source>
</reference>
<comment type="caution">
    <text evidence="3">The sequence shown here is derived from an EMBL/GenBank/DDBJ whole genome shotgun (WGS) entry which is preliminary data.</text>
</comment>
<dbReference type="OrthoDB" id="8962117at2759"/>
<name>A0A9Q1E1C7_CONCO</name>
<dbReference type="Proteomes" id="UP001152803">
    <property type="component" value="Unassembled WGS sequence"/>
</dbReference>
<dbReference type="InterPro" id="IPR041066">
    <property type="entry name" value="C19orf38_Ig"/>
</dbReference>
<feature type="domain" description="C19orf38 Ig" evidence="2">
    <location>
        <begin position="131"/>
        <end position="193"/>
    </location>
</feature>
<keyword evidence="1" id="KW-0812">Transmembrane</keyword>
<accession>A0A9Q1E1C7</accession>
<evidence type="ECO:0000259" key="2">
    <source>
        <dbReference type="Pfam" id="PF17737"/>
    </source>
</evidence>
<dbReference type="AlphaFoldDB" id="A0A9Q1E1C7"/>
<evidence type="ECO:0000256" key="1">
    <source>
        <dbReference type="SAM" id="Phobius"/>
    </source>
</evidence>
<gene>
    <name evidence="3" type="ORF">COCON_G00005010</name>
</gene>
<keyword evidence="4" id="KW-1185">Reference proteome</keyword>
<dbReference type="Pfam" id="PF17737">
    <property type="entry name" value="Ig_C19orf38"/>
    <property type="match status" value="1"/>
</dbReference>
<evidence type="ECO:0000313" key="4">
    <source>
        <dbReference type="Proteomes" id="UP001152803"/>
    </source>
</evidence>
<protein>
    <recommendedName>
        <fullName evidence="2">C19orf38 Ig domain-containing protein</fullName>
    </recommendedName>
</protein>
<organism evidence="3 4">
    <name type="scientific">Conger conger</name>
    <name type="common">Conger eel</name>
    <name type="synonym">Muraena conger</name>
    <dbReference type="NCBI Taxonomy" id="82655"/>
    <lineage>
        <taxon>Eukaryota</taxon>
        <taxon>Metazoa</taxon>
        <taxon>Chordata</taxon>
        <taxon>Craniata</taxon>
        <taxon>Vertebrata</taxon>
        <taxon>Euteleostomi</taxon>
        <taxon>Actinopterygii</taxon>
        <taxon>Neopterygii</taxon>
        <taxon>Teleostei</taxon>
        <taxon>Anguilliformes</taxon>
        <taxon>Congridae</taxon>
        <taxon>Conger</taxon>
    </lineage>
</organism>
<sequence length="312" mass="33789">MSMRCFYSLEGRPSLPSDPSTVTVLGRLPKAELGLSRAEISIEDSMTLRCRGPDSSPVSHCTFTINERAISGSDCERSVTGADLLSGRHSALNELTMRCFYSLEGRPSPFSDSSTVTVLDLKKPSISVSMKNNQAHIHCEAPADITGAEFFLYSTLSKTLVNSTQAGKEERAAIFTVPHSSDSTLIYCCLYQFKRINSELSDCAEVKNKDQSGGTEDQKGLKAGVIIIVVGILMGMTGVSLYWIHKKRKSNKVPTTPNTVPCATFDVSKGAEISNAIAPPEVTYSTVTHLPSATSAFQPQQDNVVYSSLKTE</sequence>
<feature type="transmembrane region" description="Helical" evidence="1">
    <location>
        <begin position="223"/>
        <end position="244"/>
    </location>
</feature>